<evidence type="ECO:0000313" key="3">
    <source>
        <dbReference type="EMBL" id="SDE75743.1"/>
    </source>
</evidence>
<evidence type="ECO:0000256" key="1">
    <source>
        <dbReference type="SAM" id="MobiDB-lite"/>
    </source>
</evidence>
<dbReference type="AlphaFoldDB" id="A0A1G7FIL1"/>
<sequence>MGFVIYGPLAIITKTPSQTVTKIGYIALQSNNRHLVLLVLLFVGVWSAVAQEDGLIPLPIKAEQDTIIAPLYPNPIKKDTLPAQDSTAVVPINGKQPLLLDKIRYKAKDYVKLSQKDQKIYLYDEAEIYYQDTELKAGKITMDYVKNEVYAGRIKDSLGNYTQLPFFKQGDNEVRPDSIRFNFDTEKALIFNSRTEQQAGLGQLGSDAMKVYAEVTKKENDSVYFMSEAKITTSKDTVNPDYYIRLRKAKFVPKKKVIAGFSNLYIADVPTPIGLPFAYFPLTTGRTAGLMMPTFGNDPNRGYFLQNGGYYVPFSEYADITLTGDFYTNGSYGFRTQSVYTKRYRYRGNVNFRYENLVTSQKGFDDYSNSTAYNIQISHSQDQKASPNSQFSASVNLGSSSYYQQSLNQVNLPLTQNNNLSSSISYSKTFPAYPSVNMSLTATHSQNTSPSARENPDEKNIQMTLPTFQASMERIFPFAKRDGIKKGVIQNVNFQYDVNARNQLTTNDAEFFTAKMFDDAKFGARHRIPISTNFKVAKFFSVSMGGSYEDVWALETFRQRYQPATDADRGIVVRDTIPGFDRYNTYNLSASIGTTIYGTFTFGEDKKIQAIRHVMRPSLSYGYAPSFDQFYDEYFNSDLDELVQYSRFEGTLNGAPSLGKSNSLSFSLANTLEAKVTDKDSTATEAKKVPILSNFNLSTGYNFESDSLKISPLRINGGTNILNNKMSINFSAGLDPYAIDNNGRRINTFNINNGGSLLRLTAANINIGYSIDSKTFGKKKEEEEEEDEAGAYDYVAQSGGRDDDLFGRADNYDNRLIDDKYGEDEDEDVENPPYATKIPWNFRLAYSASYFNSARQNEFSSHSLMFSGDIELSPRWKVGGSSGYDFKNKGFTLTQLRFERDLKSFRMNFNWTPFGTYSRWYFFIGIKSSLLSDLKWENRSQPSRRRR</sequence>
<keyword evidence="4" id="KW-1185">Reference proteome</keyword>
<proteinExistence type="predicted"/>
<accession>A0A1G7FIL1</accession>
<feature type="domain" description="LPS-assembly protein LptD central" evidence="2">
    <location>
        <begin position="257"/>
        <end position="737"/>
    </location>
</feature>
<dbReference type="InterPro" id="IPR050218">
    <property type="entry name" value="LptD"/>
</dbReference>
<dbReference type="STRING" id="641691.SAMN05421636_107141"/>
<evidence type="ECO:0000313" key="4">
    <source>
        <dbReference type="Proteomes" id="UP000199109"/>
    </source>
</evidence>
<gene>
    <name evidence="3" type="ORF">SAMN05421636_107141</name>
</gene>
<dbReference type="Proteomes" id="UP000199109">
    <property type="component" value="Unassembled WGS sequence"/>
</dbReference>
<dbReference type="EMBL" id="FNAO01000007">
    <property type="protein sequence ID" value="SDE75743.1"/>
    <property type="molecule type" value="Genomic_DNA"/>
</dbReference>
<dbReference type="PANTHER" id="PTHR30189:SF1">
    <property type="entry name" value="LPS-ASSEMBLY PROTEIN LPTD"/>
    <property type="match status" value="1"/>
</dbReference>
<dbReference type="PANTHER" id="PTHR30189">
    <property type="entry name" value="LPS-ASSEMBLY PROTEIN"/>
    <property type="match status" value="1"/>
</dbReference>
<evidence type="ECO:0000259" key="2">
    <source>
        <dbReference type="Pfam" id="PF19838"/>
    </source>
</evidence>
<dbReference type="InterPro" id="IPR045659">
    <property type="entry name" value="LptD_2"/>
</dbReference>
<dbReference type="GO" id="GO:1990351">
    <property type="term" value="C:transporter complex"/>
    <property type="evidence" value="ECO:0007669"/>
    <property type="project" value="TreeGrafter"/>
</dbReference>
<reference evidence="3 4" key="1">
    <citation type="submission" date="2016-10" db="EMBL/GenBank/DDBJ databases">
        <authorList>
            <person name="de Groot N.N."/>
        </authorList>
    </citation>
    <scope>NUCLEOTIDE SEQUENCE [LARGE SCALE GENOMIC DNA]</scope>
    <source>
        <strain evidence="3 4">DSM 23421</strain>
    </source>
</reference>
<name>A0A1G7FIL1_9FLAO</name>
<organism evidence="3 4">
    <name type="scientific">Pricia antarctica</name>
    <dbReference type="NCBI Taxonomy" id="641691"/>
    <lineage>
        <taxon>Bacteria</taxon>
        <taxon>Pseudomonadati</taxon>
        <taxon>Bacteroidota</taxon>
        <taxon>Flavobacteriia</taxon>
        <taxon>Flavobacteriales</taxon>
        <taxon>Flavobacteriaceae</taxon>
        <taxon>Pricia</taxon>
    </lineage>
</organism>
<feature type="region of interest" description="Disordered" evidence="1">
    <location>
        <begin position="776"/>
        <end position="807"/>
    </location>
</feature>
<dbReference type="GO" id="GO:0009279">
    <property type="term" value="C:cell outer membrane"/>
    <property type="evidence" value="ECO:0007669"/>
    <property type="project" value="TreeGrafter"/>
</dbReference>
<dbReference type="Pfam" id="PF19838">
    <property type="entry name" value="LptD_2"/>
    <property type="match status" value="1"/>
</dbReference>
<protein>
    <recommendedName>
        <fullName evidence="2">LPS-assembly protein LptD central domain-containing protein</fullName>
    </recommendedName>
</protein>